<protein>
    <submittedName>
        <fullName evidence="2">Uncharacterized protein</fullName>
    </submittedName>
</protein>
<feature type="region of interest" description="Disordered" evidence="1">
    <location>
        <begin position="784"/>
        <end position="803"/>
    </location>
</feature>
<feature type="compositionally biased region" description="Low complexity" evidence="1">
    <location>
        <begin position="41"/>
        <end position="56"/>
    </location>
</feature>
<feature type="region of interest" description="Disordered" evidence="1">
    <location>
        <begin position="147"/>
        <end position="187"/>
    </location>
</feature>
<dbReference type="Proteomes" id="UP000076722">
    <property type="component" value="Unassembled WGS sequence"/>
</dbReference>
<accession>A0A164WBU0</accession>
<feature type="compositionally biased region" description="Polar residues" evidence="1">
    <location>
        <begin position="418"/>
        <end position="444"/>
    </location>
</feature>
<feature type="region of interest" description="Disordered" evidence="1">
    <location>
        <begin position="456"/>
        <end position="496"/>
    </location>
</feature>
<dbReference type="EMBL" id="KV419403">
    <property type="protein sequence ID" value="KZS94915.1"/>
    <property type="molecule type" value="Genomic_DNA"/>
</dbReference>
<gene>
    <name evidence="2" type="ORF">SISNIDRAFT_494802</name>
</gene>
<evidence type="ECO:0000256" key="1">
    <source>
        <dbReference type="SAM" id="MobiDB-lite"/>
    </source>
</evidence>
<proteinExistence type="predicted"/>
<sequence>MVSLKQRKLLARATATTAVLSGGNGSATTRDEPRGKLIEGTTTPLLSPSSSSTTTATLTPIEGILSPSQSTAIGSPPIGIKIKIKIEDNIQEPPLSSSPFASSPLALHQSQIFTPPSSRLHSDNGGSGEWRKNKVVWSRGTSGEIRAKAAPYIPSPITRPAKPSPVPPRKLRSRKLASVAPEEEEEEEVQIVEKEGYSLRPRKGISYRTMTMLRGKVKTEPEDVVIPSASAAVAVGRKRKKIKSEANIIDSPLLQPRSMDSEPPIEELPFPIMRKQPVSSGNVSGASGAPIERPVREPEEPSAESSLSTRGSRSATRAKVAASKSHSAVASSHSAVVADAANLTLTGRRKSGKRVVVLDPEDEARLEIEGESDDYEPAAQSRGSYKRKVKTDAGSVKKAKGRVKVKDEPEVIDLSGPSDPSQLLQPLRPSSPTPSSFTQKLESPTKSEILAGLEILEPPDPDFLPHPARKSSKSKSSKYSKKRHIPPKLSPSSIPNRLSAFERQKDIQSMTLCASRHHAVRYRPAALFMAIEGVGGVAPTGFCAPGNLKGGKGKDASANASANALTNAPSREATEVAGGGSGGEVKDAKETLDLNNIPLFPSAPPALTIPPYPPPFEYTPTHPPPRTVEVLRMLGIDPRLVVLPEKKGGCPWMVSTAPVTKSASTSNPSSSTPPGPSSSSTLASGTAHSTTHDSEPDLSLPCPHLEKTGWTWISWHRHLTGHLPDILRPFWKCPICKCVFARQDSFKRHFGRKGVKCGVDGRFDRIKYEEWEWRGGEEWWDRRKKREERAEKGEEVDDEEEGGDPEVWFWVPWGVNLEEVTFYYNQPVGEAAIAHEHETAPLKLRNLKRTSNIRAKTVVGMIKE</sequence>
<feature type="compositionally biased region" description="Basic and acidic residues" evidence="1">
    <location>
        <begin position="784"/>
        <end position="793"/>
    </location>
</feature>
<feature type="compositionally biased region" description="Basic residues" evidence="1">
    <location>
        <begin position="467"/>
        <end position="486"/>
    </location>
</feature>
<feature type="region of interest" description="Disordered" evidence="1">
    <location>
        <begin position="235"/>
        <end position="444"/>
    </location>
</feature>
<evidence type="ECO:0000313" key="3">
    <source>
        <dbReference type="Proteomes" id="UP000076722"/>
    </source>
</evidence>
<organism evidence="2 3">
    <name type="scientific">Sistotremastrum niveocremeum HHB9708</name>
    <dbReference type="NCBI Taxonomy" id="1314777"/>
    <lineage>
        <taxon>Eukaryota</taxon>
        <taxon>Fungi</taxon>
        <taxon>Dikarya</taxon>
        <taxon>Basidiomycota</taxon>
        <taxon>Agaricomycotina</taxon>
        <taxon>Agaricomycetes</taxon>
        <taxon>Sistotremastrales</taxon>
        <taxon>Sistotremastraceae</taxon>
        <taxon>Sertulicium</taxon>
        <taxon>Sertulicium niveocremeum</taxon>
    </lineage>
</organism>
<reference evidence="2 3" key="1">
    <citation type="journal article" date="2016" name="Mol. Biol. Evol.">
        <title>Comparative Genomics of Early-Diverging Mushroom-Forming Fungi Provides Insights into the Origins of Lignocellulose Decay Capabilities.</title>
        <authorList>
            <person name="Nagy L.G."/>
            <person name="Riley R."/>
            <person name="Tritt A."/>
            <person name="Adam C."/>
            <person name="Daum C."/>
            <person name="Floudas D."/>
            <person name="Sun H."/>
            <person name="Yadav J.S."/>
            <person name="Pangilinan J."/>
            <person name="Larsson K.H."/>
            <person name="Matsuura K."/>
            <person name="Barry K."/>
            <person name="Labutti K."/>
            <person name="Kuo R."/>
            <person name="Ohm R.A."/>
            <person name="Bhattacharya S.S."/>
            <person name="Shirouzu T."/>
            <person name="Yoshinaga Y."/>
            <person name="Martin F.M."/>
            <person name="Grigoriev I.V."/>
            <person name="Hibbett D.S."/>
        </authorList>
    </citation>
    <scope>NUCLEOTIDE SEQUENCE [LARGE SCALE GENOMIC DNA]</scope>
    <source>
        <strain evidence="2 3">HHB9708</strain>
    </source>
</reference>
<feature type="region of interest" description="Disordered" evidence="1">
    <location>
        <begin position="18"/>
        <end position="56"/>
    </location>
</feature>
<name>A0A164WBU0_9AGAM</name>
<evidence type="ECO:0000313" key="2">
    <source>
        <dbReference type="EMBL" id="KZS94915.1"/>
    </source>
</evidence>
<feature type="compositionally biased region" description="Low complexity" evidence="1">
    <location>
        <begin position="677"/>
        <end position="689"/>
    </location>
</feature>
<dbReference type="AlphaFoldDB" id="A0A164WBU0"/>
<feature type="compositionally biased region" description="Acidic residues" evidence="1">
    <location>
        <begin position="794"/>
        <end position="803"/>
    </location>
</feature>
<feature type="region of interest" description="Disordered" evidence="1">
    <location>
        <begin position="659"/>
        <end position="700"/>
    </location>
</feature>
<keyword evidence="3" id="KW-1185">Reference proteome</keyword>
<feature type="compositionally biased region" description="Low complexity" evidence="1">
    <location>
        <begin position="318"/>
        <end position="341"/>
    </location>
</feature>
<feature type="compositionally biased region" description="Low complexity" evidence="1">
    <location>
        <begin position="278"/>
        <end position="292"/>
    </location>
</feature>